<organism evidence="1 2">
    <name type="scientific">Altericroceibacterium endophyticum</name>
    <dbReference type="NCBI Taxonomy" id="1808508"/>
    <lineage>
        <taxon>Bacteria</taxon>
        <taxon>Pseudomonadati</taxon>
        <taxon>Pseudomonadota</taxon>
        <taxon>Alphaproteobacteria</taxon>
        <taxon>Sphingomonadales</taxon>
        <taxon>Erythrobacteraceae</taxon>
        <taxon>Altericroceibacterium</taxon>
    </lineage>
</organism>
<dbReference type="Pfam" id="PF09684">
    <property type="entry name" value="Tail_P2_I"/>
    <property type="match status" value="1"/>
</dbReference>
<name>A0A6I4T4I6_9SPHN</name>
<comment type="caution">
    <text evidence="1">The sequence shown here is derived from an EMBL/GenBank/DDBJ whole genome shotgun (WGS) entry which is preliminary data.</text>
</comment>
<evidence type="ECO:0000313" key="2">
    <source>
        <dbReference type="Proteomes" id="UP000438476"/>
    </source>
</evidence>
<proteinExistence type="predicted"/>
<dbReference type="RefSeq" id="WP_160735234.1">
    <property type="nucleotide sequence ID" value="NZ_WTYT01000001.1"/>
</dbReference>
<dbReference type="EMBL" id="WTYT01000001">
    <property type="protein sequence ID" value="MXO64850.1"/>
    <property type="molecule type" value="Genomic_DNA"/>
</dbReference>
<evidence type="ECO:0000313" key="1">
    <source>
        <dbReference type="EMBL" id="MXO64850.1"/>
    </source>
</evidence>
<dbReference type="Proteomes" id="UP000438476">
    <property type="component" value="Unassembled WGS sequence"/>
</dbReference>
<dbReference type="NCBIfam" id="TIGR01634">
    <property type="entry name" value="tail_P2_I"/>
    <property type="match status" value="1"/>
</dbReference>
<reference evidence="1 2" key="1">
    <citation type="submission" date="2019-12" db="EMBL/GenBank/DDBJ databases">
        <title>Genomic-based taxomic classification of the family Erythrobacteraceae.</title>
        <authorList>
            <person name="Xu L."/>
        </authorList>
    </citation>
    <scope>NUCLEOTIDE SEQUENCE [LARGE SCALE GENOMIC DNA]</scope>
    <source>
        <strain evidence="1 2">LMG 29518</strain>
    </source>
</reference>
<keyword evidence="2" id="KW-1185">Reference proteome</keyword>
<accession>A0A6I4T4I6</accession>
<sequence length="408" mass="46162">MSAAAPQGPLLPPNASAFEHAVEETGAARLPLPVEQVSAVLDPDRCPEHLLPFLAWHLSLDIWDDRWPVEKKRHVCRHAFALLRLKTTPAGIRQHVALTGAEVTKITRPPARGFLRGAMSEAQRLSWLESLPQIRIYPFLTRETARPGQIFLSGATGTRFWRGALRASRGDRLLGRYATYYDRGKEQRVTLASQTGDSVQRINIARSGVARAFWSHGFHGSFHLSVSTAETHVLSVRPQTEGTQFAVPAGSQPTDVSPRRVARRRTVFTPRAFWRRRTRFHGRGYLRESFAPHLVYDVYYLIDRNRTGPRQQAVSWHGHGQYGIDPFTAKLRISVALHRPRARTHRWHGNGYLRAASMERLAQAIAAVRVSKALRDTIFIDTTTHRRVQFASGLRFGDFTFGQIRKAH</sequence>
<dbReference type="OrthoDB" id="90759at2"/>
<dbReference type="AlphaFoldDB" id="A0A6I4T4I6"/>
<gene>
    <name evidence="1" type="ORF">GRI91_03675</name>
</gene>
<protein>
    <submittedName>
        <fullName evidence="1">Phage tail protein I</fullName>
    </submittedName>
</protein>
<dbReference type="InterPro" id="IPR006521">
    <property type="entry name" value="Tail_protein_I"/>
</dbReference>